<evidence type="ECO:0000256" key="1">
    <source>
        <dbReference type="ARBA" id="ARBA00022801"/>
    </source>
</evidence>
<dbReference type="GO" id="GO:0033396">
    <property type="term" value="P:beta-alanine biosynthetic process via 3-ureidopropionate"/>
    <property type="evidence" value="ECO:0007669"/>
    <property type="project" value="TreeGrafter"/>
</dbReference>
<accession>A0AAD9R6P3</accession>
<evidence type="ECO:0000259" key="2">
    <source>
        <dbReference type="PROSITE" id="PS50263"/>
    </source>
</evidence>
<keyword evidence="4" id="KW-1185">Reference proteome</keyword>
<dbReference type="SUPFAM" id="SSF56317">
    <property type="entry name" value="Carbon-nitrogen hydrolase"/>
    <property type="match status" value="1"/>
</dbReference>
<gene>
    <name evidence="3" type="ORF">P5673_000154</name>
</gene>
<evidence type="ECO:0000313" key="3">
    <source>
        <dbReference type="EMBL" id="KAK2574034.1"/>
    </source>
</evidence>
<dbReference type="Gene3D" id="3.60.110.10">
    <property type="entry name" value="Carbon-nitrogen hydrolase"/>
    <property type="match status" value="2"/>
</dbReference>
<dbReference type="InterPro" id="IPR050345">
    <property type="entry name" value="Aliph_Amidase/BUP"/>
</dbReference>
<dbReference type="AlphaFoldDB" id="A0AAD9R6P3"/>
<name>A0AAD9R6P3_ACRCE</name>
<keyword evidence="1" id="KW-0378">Hydrolase</keyword>
<feature type="domain" description="CN hydrolase" evidence="2">
    <location>
        <begin position="71"/>
        <end position="290"/>
    </location>
</feature>
<sequence>MAAKFTSLDSCLEKHLPAKELEEVKRILYGKPVSKLELPARALKFADENDFELVGYKFGVQEEQLRRPRIVRIGAVQNKIVLPTNAPLANQLSALHSRIKEITNTAALCGVNIICFQECWTMPFAFCTREKHPWTEFAESAQDGSTIKLCQELAKQHNMVIVCPILERDVVNQDKIFNTAGRIAVNICYGRHHPLNWLMYAINGAEICFNPSATVGALSEPMWPIEARCAAIANNYYTVAINRIGTEVFDNEFTSGDGKPGSSYVTAPDGSRTPGLSRVRDGLLVAEMDLNQCRQVKDKWCFQM</sequence>
<dbReference type="PANTHER" id="PTHR43674:SF2">
    <property type="entry name" value="BETA-UREIDOPROPIONASE"/>
    <property type="match status" value="1"/>
</dbReference>
<dbReference type="EMBL" id="JARQWQ010000001">
    <property type="protein sequence ID" value="KAK2574034.1"/>
    <property type="molecule type" value="Genomic_DNA"/>
</dbReference>
<organism evidence="3 4">
    <name type="scientific">Acropora cervicornis</name>
    <name type="common">Staghorn coral</name>
    <dbReference type="NCBI Taxonomy" id="6130"/>
    <lineage>
        <taxon>Eukaryota</taxon>
        <taxon>Metazoa</taxon>
        <taxon>Cnidaria</taxon>
        <taxon>Anthozoa</taxon>
        <taxon>Hexacorallia</taxon>
        <taxon>Scleractinia</taxon>
        <taxon>Astrocoeniina</taxon>
        <taxon>Acroporidae</taxon>
        <taxon>Acropora</taxon>
    </lineage>
</organism>
<dbReference type="InterPro" id="IPR003010">
    <property type="entry name" value="C-N_Hydrolase"/>
</dbReference>
<dbReference type="InterPro" id="IPR036526">
    <property type="entry name" value="C-N_Hydrolase_sf"/>
</dbReference>
<evidence type="ECO:0000313" key="4">
    <source>
        <dbReference type="Proteomes" id="UP001249851"/>
    </source>
</evidence>
<dbReference type="PANTHER" id="PTHR43674">
    <property type="entry name" value="NITRILASE C965.09-RELATED"/>
    <property type="match status" value="1"/>
</dbReference>
<dbReference type="PROSITE" id="PS50263">
    <property type="entry name" value="CN_HYDROLASE"/>
    <property type="match status" value="1"/>
</dbReference>
<reference evidence="3" key="2">
    <citation type="journal article" date="2023" name="Science">
        <title>Genomic signatures of disease resistance in endangered staghorn corals.</title>
        <authorList>
            <person name="Vollmer S.V."/>
            <person name="Selwyn J.D."/>
            <person name="Despard B.A."/>
            <person name="Roesel C.L."/>
        </authorList>
    </citation>
    <scope>NUCLEOTIDE SEQUENCE</scope>
    <source>
        <strain evidence="3">K2</strain>
    </source>
</reference>
<reference evidence="3" key="1">
    <citation type="journal article" date="2023" name="G3 (Bethesda)">
        <title>Whole genome assembly and annotation of the endangered Caribbean coral Acropora cervicornis.</title>
        <authorList>
            <person name="Selwyn J.D."/>
            <person name="Vollmer S.V."/>
        </authorList>
    </citation>
    <scope>NUCLEOTIDE SEQUENCE</scope>
    <source>
        <strain evidence="3">K2</strain>
    </source>
</reference>
<dbReference type="GO" id="GO:0003837">
    <property type="term" value="F:beta-ureidopropionase activity"/>
    <property type="evidence" value="ECO:0007669"/>
    <property type="project" value="TreeGrafter"/>
</dbReference>
<proteinExistence type="predicted"/>
<dbReference type="Pfam" id="PF00795">
    <property type="entry name" value="CN_hydrolase"/>
    <property type="match status" value="2"/>
</dbReference>
<comment type="caution">
    <text evidence="3">The sequence shown here is derived from an EMBL/GenBank/DDBJ whole genome shotgun (WGS) entry which is preliminary data.</text>
</comment>
<dbReference type="Proteomes" id="UP001249851">
    <property type="component" value="Unassembled WGS sequence"/>
</dbReference>
<protein>
    <submittedName>
        <fullName evidence="3">Beta-ureidopropionase</fullName>
    </submittedName>
</protein>